<keyword evidence="2" id="KW-1185">Reference proteome</keyword>
<protein>
    <submittedName>
        <fullName evidence="1">Uncharacterized protein</fullName>
    </submittedName>
</protein>
<dbReference type="AlphaFoldDB" id="A0AAN9JUJ8"/>
<sequence>MSQEFYTCMYCRKYLDTIEIYIIFLSIFQILQSFKHIFLTTSGECNSVYHNMPKVDDQFSAQDKKANTRIKKRSSFCTILFRKFRLVIPDAAPWEEREAVQHPAGR</sequence>
<evidence type="ECO:0000313" key="2">
    <source>
        <dbReference type="Proteomes" id="UP001367508"/>
    </source>
</evidence>
<comment type="caution">
    <text evidence="1">The sequence shown here is derived from an EMBL/GenBank/DDBJ whole genome shotgun (WGS) entry which is preliminary data.</text>
</comment>
<dbReference type="Proteomes" id="UP001367508">
    <property type="component" value="Unassembled WGS sequence"/>
</dbReference>
<organism evidence="1 2">
    <name type="scientific">Canavalia gladiata</name>
    <name type="common">Sword bean</name>
    <name type="synonym">Dolichos gladiatus</name>
    <dbReference type="NCBI Taxonomy" id="3824"/>
    <lineage>
        <taxon>Eukaryota</taxon>
        <taxon>Viridiplantae</taxon>
        <taxon>Streptophyta</taxon>
        <taxon>Embryophyta</taxon>
        <taxon>Tracheophyta</taxon>
        <taxon>Spermatophyta</taxon>
        <taxon>Magnoliopsida</taxon>
        <taxon>eudicotyledons</taxon>
        <taxon>Gunneridae</taxon>
        <taxon>Pentapetalae</taxon>
        <taxon>rosids</taxon>
        <taxon>fabids</taxon>
        <taxon>Fabales</taxon>
        <taxon>Fabaceae</taxon>
        <taxon>Papilionoideae</taxon>
        <taxon>50 kb inversion clade</taxon>
        <taxon>NPAAA clade</taxon>
        <taxon>indigoferoid/millettioid clade</taxon>
        <taxon>Phaseoleae</taxon>
        <taxon>Canavalia</taxon>
    </lineage>
</organism>
<gene>
    <name evidence="1" type="ORF">VNO77_43686</name>
</gene>
<accession>A0AAN9JUJ8</accession>
<reference evidence="1 2" key="1">
    <citation type="submission" date="2024-01" db="EMBL/GenBank/DDBJ databases">
        <title>The genomes of 5 underutilized Papilionoideae crops provide insights into root nodulation and disease resistanc.</title>
        <authorList>
            <person name="Jiang F."/>
        </authorList>
    </citation>
    <scope>NUCLEOTIDE SEQUENCE [LARGE SCALE GENOMIC DNA]</scope>
    <source>
        <strain evidence="1">LVBAO_FW01</strain>
        <tissue evidence="1">Leaves</tissue>
    </source>
</reference>
<dbReference type="EMBL" id="JAYMYQ010000011">
    <property type="protein sequence ID" value="KAK7305775.1"/>
    <property type="molecule type" value="Genomic_DNA"/>
</dbReference>
<evidence type="ECO:0000313" key="1">
    <source>
        <dbReference type="EMBL" id="KAK7305775.1"/>
    </source>
</evidence>
<name>A0AAN9JUJ8_CANGL</name>
<proteinExistence type="predicted"/>